<dbReference type="RefSeq" id="WP_345454196.1">
    <property type="nucleotide sequence ID" value="NZ_BAABKG010000001.1"/>
</dbReference>
<evidence type="ECO:0000259" key="2">
    <source>
        <dbReference type="PROSITE" id="PS50937"/>
    </source>
</evidence>
<gene>
    <name evidence="3" type="ORF">GCM10023340_04980</name>
</gene>
<evidence type="ECO:0000256" key="1">
    <source>
        <dbReference type="ARBA" id="ARBA00023125"/>
    </source>
</evidence>
<dbReference type="InterPro" id="IPR009061">
    <property type="entry name" value="DNA-bd_dom_put_sf"/>
</dbReference>
<keyword evidence="1" id="KW-0238">DNA-binding</keyword>
<dbReference type="SMART" id="SM00422">
    <property type="entry name" value="HTH_MERR"/>
    <property type="match status" value="1"/>
</dbReference>
<dbReference type="CDD" id="cd00592">
    <property type="entry name" value="HTH_MerR-like"/>
    <property type="match status" value="1"/>
</dbReference>
<proteinExistence type="predicted"/>
<dbReference type="PANTHER" id="PTHR30204">
    <property type="entry name" value="REDOX-CYCLING DRUG-SENSING TRANSCRIPTIONAL ACTIVATOR SOXR"/>
    <property type="match status" value="1"/>
</dbReference>
<accession>A0ABP9P7V4</accession>
<dbReference type="PROSITE" id="PS00552">
    <property type="entry name" value="HTH_MERR_1"/>
    <property type="match status" value="1"/>
</dbReference>
<dbReference type="InterPro" id="IPR047057">
    <property type="entry name" value="MerR_fam"/>
</dbReference>
<keyword evidence="4" id="KW-1185">Reference proteome</keyword>
<dbReference type="Pfam" id="PF13411">
    <property type="entry name" value="MerR_1"/>
    <property type="match status" value="1"/>
</dbReference>
<comment type="caution">
    <text evidence="3">The sequence shown here is derived from an EMBL/GenBank/DDBJ whole genome shotgun (WGS) entry which is preliminary data.</text>
</comment>
<protein>
    <submittedName>
        <fullName evidence="3">MerR family transcriptional regulator</fullName>
    </submittedName>
</protein>
<dbReference type="Proteomes" id="UP001500221">
    <property type="component" value="Unassembled WGS sequence"/>
</dbReference>
<dbReference type="PROSITE" id="PS50937">
    <property type="entry name" value="HTH_MERR_2"/>
    <property type="match status" value="1"/>
</dbReference>
<dbReference type="PANTHER" id="PTHR30204:SF93">
    <property type="entry name" value="HTH MERR-TYPE DOMAIN-CONTAINING PROTEIN"/>
    <property type="match status" value="1"/>
</dbReference>
<name>A0ABP9P7V4_9ACTN</name>
<organism evidence="3 4">
    <name type="scientific">Nocardioides marinquilinus</name>
    <dbReference type="NCBI Taxonomy" id="1210400"/>
    <lineage>
        <taxon>Bacteria</taxon>
        <taxon>Bacillati</taxon>
        <taxon>Actinomycetota</taxon>
        <taxon>Actinomycetes</taxon>
        <taxon>Propionibacteriales</taxon>
        <taxon>Nocardioidaceae</taxon>
        <taxon>Nocardioides</taxon>
    </lineage>
</organism>
<evidence type="ECO:0000313" key="3">
    <source>
        <dbReference type="EMBL" id="GAA5142079.1"/>
    </source>
</evidence>
<dbReference type="SUPFAM" id="SSF46955">
    <property type="entry name" value="Putative DNA-binding domain"/>
    <property type="match status" value="1"/>
</dbReference>
<feature type="domain" description="HTH merR-type" evidence="2">
    <location>
        <begin position="15"/>
        <end position="81"/>
    </location>
</feature>
<sequence length="133" mass="14676">MSDDDRPATSGFMHIGEVAARTELSLRSLRHWEEVGLLPPSGRTEGGFRLYTEDDVAKVLVIRRMKPLGFTLEAMKDVLHDVEALHDPATTAPDREAAAARLAVIREDAVGRRAKLARQVEMADEFIGLLADP</sequence>
<reference evidence="4" key="1">
    <citation type="journal article" date="2019" name="Int. J. Syst. Evol. Microbiol.">
        <title>The Global Catalogue of Microorganisms (GCM) 10K type strain sequencing project: providing services to taxonomists for standard genome sequencing and annotation.</title>
        <authorList>
            <consortium name="The Broad Institute Genomics Platform"/>
            <consortium name="The Broad Institute Genome Sequencing Center for Infectious Disease"/>
            <person name="Wu L."/>
            <person name="Ma J."/>
        </authorList>
    </citation>
    <scope>NUCLEOTIDE SEQUENCE [LARGE SCALE GENOMIC DNA]</scope>
    <source>
        <strain evidence="4">JCM 18459</strain>
    </source>
</reference>
<dbReference type="PRINTS" id="PR00040">
    <property type="entry name" value="HTHMERR"/>
</dbReference>
<evidence type="ECO:0000313" key="4">
    <source>
        <dbReference type="Proteomes" id="UP001500221"/>
    </source>
</evidence>
<dbReference type="EMBL" id="BAABKG010000001">
    <property type="protein sequence ID" value="GAA5142079.1"/>
    <property type="molecule type" value="Genomic_DNA"/>
</dbReference>
<dbReference type="InterPro" id="IPR000551">
    <property type="entry name" value="MerR-type_HTH_dom"/>
</dbReference>
<dbReference type="Gene3D" id="1.10.1660.10">
    <property type="match status" value="1"/>
</dbReference>